<dbReference type="STRING" id="1806994.A0A507C3F0"/>
<dbReference type="GeneID" id="42004523"/>
<organism evidence="4 5">
    <name type="scientific">Synchytrium microbalum</name>
    <dbReference type="NCBI Taxonomy" id="1806994"/>
    <lineage>
        <taxon>Eukaryota</taxon>
        <taxon>Fungi</taxon>
        <taxon>Fungi incertae sedis</taxon>
        <taxon>Chytridiomycota</taxon>
        <taxon>Chytridiomycota incertae sedis</taxon>
        <taxon>Chytridiomycetes</taxon>
        <taxon>Synchytriales</taxon>
        <taxon>Synchytriaceae</taxon>
        <taxon>Synchytrium</taxon>
    </lineage>
</organism>
<keyword evidence="5" id="KW-1185">Reference proteome</keyword>
<dbReference type="InterPro" id="IPR019734">
    <property type="entry name" value="TPR_rpt"/>
</dbReference>
<dbReference type="Gene3D" id="1.25.40.10">
    <property type="entry name" value="Tetratricopeptide repeat domain"/>
    <property type="match status" value="3"/>
</dbReference>
<dbReference type="PANTHER" id="PTHR11102">
    <property type="entry name" value="SEL-1-LIKE PROTEIN"/>
    <property type="match status" value="1"/>
</dbReference>
<dbReference type="RefSeq" id="XP_031024792.1">
    <property type="nucleotide sequence ID" value="XM_031169226.1"/>
</dbReference>
<dbReference type="PROSITE" id="PS50005">
    <property type="entry name" value="TPR"/>
    <property type="match status" value="1"/>
</dbReference>
<feature type="region of interest" description="Disordered" evidence="3">
    <location>
        <begin position="103"/>
        <end position="128"/>
    </location>
</feature>
<gene>
    <name evidence="4" type="ORF">SmJEL517_g03298</name>
</gene>
<feature type="repeat" description="TPR" evidence="2">
    <location>
        <begin position="462"/>
        <end position="495"/>
    </location>
</feature>
<accession>A0A507C3F0</accession>
<proteinExistence type="inferred from homology"/>
<dbReference type="AlphaFoldDB" id="A0A507C3F0"/>
<evidence type="ECO:0000256" key="1">
    <source>
        <dbReference type="ARBA" id="ARBA00038101"/>
    </source>
</evidence>
<dbReference type="InterPro" id="IPR006597">
    <property type="entry name" value="Sel1-like"/>
</dbReference>
<name>A0A507C3F0_9FUNG</name>
<dbReference type="PANTHER" id="PTHR11102:SF160">
    <property type="entry name" value="ERAD-ASSOCIATED E3 UBIQUITIN-PROTEIN LIGASE COMPONENT HRD3"/>
    <property type="match status" value="1"/>
</dbReference>
<evidence type="ECO:0000256" key="3">
    <source>
        <dbReference type="SAM" id="MobiDB-lite"/>
    </source>
</evidence>
<feature type="compositionally biased region" description="Polar residues" evidence="3">
    <location>
        <begin position="103"/>
        <end position="115"/>
    </location>
</feature>
<dbReference type="Proteomes" id="UP000319731">
    <property type="component" value="Unassembled WGS sequence"/>
</dbReference>
<protein>
    <submittedName>
        <fullName evidence="4">Uncharacterized protein</fullName>
    </submittedName>
</protein>
<keyword evidence="2" id="KW-0802">TPR repeat</keyword>
<dbReference type="SUPFAM" id="SSF81901">
    <property type="entry name" value="HCP-like"/>
    <property type="match status" value="2"/>
</dbReference>
<evidence type="ECO:0000313" key="5">
    <source>
        <dbReference type="Proteomes" id="UP000319731"/>
    </source>
</evidence>
<evidence type="ECO:0000313" key="4">
    <source>
        <dbReference type="EMBL" id="TPX33908.1"/>
    </source>
</evidence>
<dbReference type="Pfam" id="PF08238">
    <property type="entry name" value="Sel1"/>
    <property type="match status" value="10"/>
</dbReference>
<sequence>MAEVTQLATPNTAHSVKHMFPPLTINTHVAENDDGRSIARQSIAPVALPPSELQQLFIAVCDQVYSILKKNKDATKLIKSLNDVKDAYLANVASLSHHLETSSNVAASRPTSPTKTIRPISPTKSVRSTMHSIHYHPTNPDEVESNSLLAHWVNEFRSAVVNLQERCQKVKAASLMTSSAKRKKLEKGIIEVTDCWNNLMMNLSIAISRSGTSFAANATEQVAKLALASGNPDWEDLDLEDADILVLQGDKYMLGFGVRKDPETAYRRYEAASRAGHPQALNMLGLMNELGIGRARKDIAAAASFYEQAAGEGDATALTALGRLYEGGVGIPQDMAKARECYQRAAEKGEPEGMCSLGMALERGLGDLHPNPSAALRWYTLAADQFNHPRAATAAGCILYKGHPEIQPNAVEAVKYFRQAAERGNEHAMNSLGVAYEDGCGVSKDLGLAKDWYLKASEKGSADALSNLGNIYLTEKYYQQAFKVFQLAWSMGSVEAAYGLGTMYQNGCKEGATSDIIFLRRDIAMAVRFFTEAASRHHLHSCLALAKIYLKPTMSNPTKAYTLIRQAATEIPEAMYLLGHLYETGTGCGNVMIDQAVVWYKRAIEANERNGCAMLRLGMLLERGTGVSMNMSYAAELYEEAARKGNVDAKERLEALKRVGLA</sequence>
<dbReference type="InterPro" id="IPR050767">
    <property type="entry name" value="Sel1_AlgK"/>
</dbReference>
<dbReference type="SMART" id="SM00671">
    <property type="entry name" value="SEL1"/>
    <property type="match status" value="11"/>
</dbReference>
<dbReference type="InterPro" id="IPR011990">
    <property type="entry name" value="TPR-like_helical_dom_sf"/>
</dbReference>
<evidence type="ECO:0000256" key="2">
    <source>
        <dbReference type="PROSITE-ProRule" id="PRU00339"/>
    </source>
</evidence>
<reference evidence="4 5" key="1">
    <citation type="journal article" date="2019" name="Sci. Rep.">
        <title>Comparative genomics of chytrid fungi reveal insights into the obligate biotrophic and pathogenic lifestyle of Synchytrium endobioticum.</title>
        <authorList>
            <person name="van de Vossenberg B.T.L.H."/>
            <person name="Warris S."/>
            <person name="Nguyen H.D.T."/>
            <person name="van Gent-Pelzer M.P.E."/>
            <person name="Joly D.L."/>
            <person name="van de Geest H.C."/>
            <person name="Bonants P.J.M."/>
            <person name="Smith D.S."/>
            <person name="Levesque C.A."/>
            <person name="van der Lee T.A.J."/>
        </authorList>
    </citation>
    <scope>NUCLEOTIDE SEQUENCE [LARGE SCALE GENOMIC DNA]</scope>
    <source>
        <strain evidence="4 5">JEL517</strain>
    </source>
</reference>
<comment type="caution">
    <text evidence="4">The sequence shown here is derived from an EMBL/GenBank/DDBJ whole genome shotgun (WGS) entry which is preliminary data.</text>
</comment>
<comment type="similarity">
    <text evidence="1">Belongs to the sel-1 family.</text>
</comment>
<dbReference type="EMBL" id="QEAO01000017">
    <property type="protein sequence ID" value="TPX33908.1"/>
    <property type="molecule type" value="Genomic_DNA"/>
</dbReference>
<dbReference type="OrthoDB" id="2384430at2759"/>